<keyword evidence="2" id="KW-0808">Transferase</keyword>
<name>A0A345SUR7_9ACTN</name>
<dbReference type="InterPro" id="IPR023809">
    <property type="entry name" value="Thiopep_bacteriocin_synth_dom"/>
</dbReference>
<dbReference type="EMBL" id="CP031264">
    <property type="protein sequence ID" value="AXI77472.1"/>
    <property type="molecule type" value="Genomic_DNA"/>
</dbReference>
<dbReference type="RefSeq" id="WP_111489957.1">
    <property type="nucleotide sequence ID" value="NZ_CP031264.1"/>
</dbReference>
<dbReference type="GO" id="GO:0032259">
    <property type="term" value="P:methylation"/>
    <property type="evidence" value="ECO:0007669"/>
    <property type="project" value="UniProtKB-KW"/>
</dbReference>
<keyword evidence="3" id="KW-1185">Reference proteome</keyword>
<evidence type="ECO:0000313" key="3">
    <source>
        <dbReference type="Proteomes" id="UP000249340"/>
    </source>
</evidence>
<dbReference type="AlphaFoldDB" id="A0A345SUR7"/>
<dbReference type="Pfam" id="PF14028">
    <property type="entry name" value="Lant_dehydr_C"/>
    <property type="match status" value="1"/>
</dbReference>
<keyword evidence="2" id="KW-0489">Methyltransferase</keyword>
<dbReference type="KEGG" id="stri:C7M71_008490"/>
<dbReference type="Proteomes" id="UP000249340">
    <property type="component" value="Chromosome"/>
</dbReference>
<sequence length="355" mass="38292">MPADRLTSPPAVPSARLPAGVPETARAVREVLAGTPLGEAALRADLDPAELATAVELFTTAGRRALAEQHGAHSRWTQLYLEFTHWASAEKTAAEHLAPLLHTAQRQGDLTGWWFIRKHPCWRLRLRTSHDAAKASVPAALDGLVTAGHLRRWWPGIIYEAETPAFGGGAAMTVAHELFTADSTGILALTRRGDRALGRRELSVLLCTTLMRAAALEWYEQGDAWHRVSEDRPLPSDVPPDRLQELAGNIATLLRADFAPDGPLWGPGGPAEFAADWAGAFRRAGQDLGAAARTGTLERGLRHVLAYHVIFHWNRLGLPLHTQSVLSWAARAAILDAPASPAPPAPGPGLQREGT</sequence>
<organism evidence="2 3">
    <name type="scientific">Peterkaempfera bronchialis</name>
    <dbReference type="NCBI Taxonomy" id="2126346"/>
    <lineage>
        <taxon>Bacteria</taxon>
        <taxon>Bacillati</taxon>
        <taxon>Actinomycetota</taxon>
        <taxon>Actinomycetes</taxon>
        <taxon>Kitasatosporales</taxon>
        <taxon>Streptomycetaceae</taxon>
        <taxon>Peterkaempfera</taxon>
    </lineage>
</organism>
<reference evidence="3" key="1">
    <citation type="submission" date="2018-07" db="EMBL/GenBank/DDBJ databases">
        <title>Streptacidiphilus bronchialis DSM 106435 chromosome.</title>
        <authorList>
            <person name="Batra D."/>
            <person name="Gulvik C.A."/>
        </authorList>
    </citation>
    <scope>NUCLEOTIDE SEQUENCE [LARGE SCALE GENOMIC DNA]</scope>
    <source>
        <strain evidence="3">DSM 106435</strain>
    </source>
</reference>
<accession>A0A345SUR7</accession>
<proteinExistence type="predicted"/>
<evidence type="ECO:0000259" key="1">
    <source>
        <dbReference type="Pfam" id="PF14028"/>
    </source>
</evidence>
<protein>
    <submittedName>
        <fullName evidence="2">Methyltransferase</fullName>
    </submittedName>
</protein>
<dbReference type="OrthoDB" id="4678170at2"/>
<dbReference type="GO" id="GO:0008168">
    <property type="term" value="F:methyltransferase activity"/>
    <property type="evidence" value="ECO:0007669"/>
    <property type="project" value="UniProtKB-KW"/>
</dbReference>
<dbReference type="NCBIfam" id="TIGR03891">
    <property type="entry name" value="thiopep_ocin"/>
    <property type="match status" value="1"/>
</dbReference>
<evidence type="ECO:0000313" key="2">
    <source>
        <dbReference type="EMBL" id="AXI77472.1"/>
    </source>
</evidence>
<gene>
    <name evidence="2" type="ORF">C7M71_008490</name>
</gene>
<feature type="domain" description="Thiopeptide-type bacteriocin biosynthesis" evidence="1">
    <location>
        <begin position="76"/>
        <end position="331"/>
    </location>
</feature>